<dbReference type="Proteomes" id="UP000314011">
    <property type="component" value="Unassembled WGS sequence"/>
</dbReference>
<organism evidence="1 2">
    <name type="scientific">Pelagovum pacificum</name>
    <dbReference type="NCBI Taxonomy" id="2588711"/>
    <lineage>
        <taxon>Bacteria</taxon>
        <taxon>Pseudomonadati</taxon>
        <taxon>Pseudomonadota</taxon>
        <taxon>Alphaproteobacteria</taxon>
        <taxon>Rhodobacterales</taxon>
        <taxon>Paracoccaceae</taxon>
        <taxon>Pelagovum</taxon>
    </lineage>
</organism>
<evidence type="ECO:0000313" key="2">
    <source>
        <dbReference type="Proteomes" id="UP000314011"/>
    </source>
</evidence>
<dbReference type="RefSeq" id="WP_140193161.1">
    <property type="nucleotide sequence ID" value="NZ_CP065915.1"/>
</dbReference>
<protein>
    <submittedName>
        <fullName evidence="1">Uncharacterized protein</fullName>
    </submittedName>
</protein>
<accession>A0A5C5GE58</accession>
<comment type="caution">
    <text evidence="1">The sequence shown here is derived from an EMBL/GenBank/DDBJ whole genome shotgun (WGS) entry which is preliminary data.</text>
</comment>
<gene>
    <name evidence="1" type="ORF">FHY64_04120</name>
</gene>
<evidence type="ECO:0000313" key="1">
    <source>
        <dbReference type="EMBL" id="TNY32484.1"/>
    </source>
</evidence>
<proteinExistence type="predicted"/>
<sequence length="202" mass="23440">MRQLRRQRDTRDPIFRHPITCIGAARNGNEAVFEIDGWGAPFFVIELDWSEPPRRSPLRGLLQRLRRRPKRTERAPMIRAIRSLAELERLFDPSRDMPHDLDDQPLPEGWTVVEGVVAARMVGQVRREQPATSVLRTGRFNVIGIAEPVKPDADHVLIRLLGPEPYYYVIRLTYGSGTPEEPWEVATVEDLVDYVERLRRQR</sequence>
<dbReference type="EMBL" id="VFFF01000001">
    <property type="protein sequence ID" value="TNY32484.1"/>
    <property type="molecule type" value="Genomic_DNA"/>
</dbReference>
<keyword evidence="2" id="KW-1185">Reference proteome</keyword>
<name>A0A5C5GE58_9RHOB</name>
<reference evidence="1 2" key="1">
    <citation type="submission" date="2019-06" db="EMBL/GenBank/DDBJ databases">
        <title>Genome of new Rhodobacteraceae sp. SM1903.</title>
        <authorList>
            <person name="Ren X."/>
        </authorList>
    </citation>
    <scope>NUCLEOTIDE SEQUENCE [LARGE SCALE GENOMIC DNA]</scope>
    <source>
        <strain evidence="1 2">SM1903</strain>
    </source>
</reference>
<dbReference type="AlphaFoldDB" id="A0A5C5GE58"/>